<dbReference type="Pfam" id="PF20772">
    <property type="entry name" value="TACO1_YebC_N"/>
    <property type="match status" value="1"/>
</dbReference>
<dbReference type="InterPro" id="IPR026564">
    <property type="entry name" value="Transcrip_reg_TACO1-like_dom3"/>
</dbReference>
<dbReference type="InterPro" id="IPR002876">
    <property type="entry name" value="Transcrip_reg_TACO1-like"/>
</dbReference>
<feature type="domain" description="TACO1/YebC-like N-terminal" evidence="8">
    <location>
        <begin position="5"/>
        <end position="76"/>
    </location>
</feature>
<evidence type="ECO:0000313" key="10">
    <source>
        <dbReference type="Proteomes" id="UP000231567"/>
    </source>
</evidence>
<sequence length="253" mass="28317">MSGHNKWSQIKYQKATADLRRGKVFSKIAGAIAAAVKVGGSDMSANIRLRLLLDQARHLNMPKENVSRAIQRGEGKLTGANIEEVLYEAYGPAGIAIIINVITDNRNRTTALIRSTLNKFGGRLAENGAAKYLFEQKGVLIINLESNQQINKDELILKIIDAGALDFVEDNSNLTVYTPPKELEQVKKNLEQSNIIIQEIKLSWEPKNMIEISDAQKATQILNFMDILDEIEEVNSIYSNFDIEDKILEGQYK</sequence>
<comment type="subcellular location">
    <subcellularLocation>
        <location evidence="6">Cytoplasm</location>
    </subcellularLocation>
</comment>
<dbReference type="InterPro" id="IPR029072">
    <property type="entry name" value="YebC-like"/>
</dbReference>
<dbReference type="FunFam" id="1.10.10.200:FF:000002">
    <property type="entry name" value="Probable transcriptional regulatory protein CLM62_37755"/>
    <property type="match status" value="1"/>
</dbReference>
<dbReference type="InterPro" id="IPR049083">
    <property type="entry name" value="TACO1_YebC_N"/>
</dbReference>
<keyword evidence="2 6" id="KW-0963">Cytoplasm</keyword>
<dbReference type="InterPro" id="IPR017856">
    <property type="entry name" value="Integrase-like_N"/>
</dbReference>
<dbReference type="SUPFAM" id="SSF75625">
    <property type="entry name" value="YebC-like"/>
    <property type="match status" value="1"/>
</dbReference>
<dbReference type="PANTHER" id="PTHR12532">
    <property type="entry name" value="TRANSLATIONAL ACTIVATOR OF CYTOCHROME C OXIDASE 1"/>
    <property type="match status" value="1"/>
</dbReference>
<dbReference type="NCBIfam" id="NF001030">
    <property type="entry name" value="PRK00110.1"/>
    <property type="match status" value="1"/>
</dbReference>
<dbReference type="HAMAP" id="MF_00693">
    <property type="entry name" value="Transcrip_reg_TACO1"/>
    <property type="match status" value="1"/>
</dbReference>
<feature type="domain" description="TACO1/YebC-like second and third" evidence="7">
    <location>
        <begin position="83"/>
        <end position="241"/>
    </location>
</feature>
<dbReference type="EMBL" id="PCRM01000044">
    <property type="protein sequence ID" value="PIP21368.1"/>
    <property type="molecule type" value="Genomic_DNA"/>
</dbReference>
<gene>
    <name evidence="9" type="ORF">COX39_03350</name>
</gene>
<dbReference type="NCBIfam" id="TIGR01033">
    <property type="entry name" value="YebC/PmpR family DNA-binding transcriptional regulator"/>
    <property type="match status" value="1"/>
</dbReference>
<dbReference type="PANTHER" id="PTHR12532:SF6">
    <property type="entry name" value="TRANSCRIPTIONAL REGULATORY PROTEIN YEBC-RELATED"/>
    <property type="match status" value="1"/>
</dbReference>
<evidence type="ECO:0000313" key="9">
    <source>
        <dbReference type="EMBL" id="PIP21368.1"/>
    </source>
</evidence>
<dbReference type="GO" id="GO:0006355">
    <property type="term" value="P:regulation of DNA-templated transcription"/>
    <property type="evidence" value="ECO:0007669"/>
    <property type="project" value="UniProtKB-UniRule"/>
</dbReference>
<dbReference type="GO" id="GO:0005829">
    <property type="term" value="C:cytosol"/>
    <property type="evidence" value="ECO:0007669"/>
    <property type="project" value="TreeGrafter"/>
</dbReference>
<keyword evidence="5 6" id="KW-0804">Transcription</keyword>
<name>A0A2G9YQ59_9BACT</name>
<dbReference type="GO" id="GO:0003677">
    <property type="term" value="F:DNA binding"/>
    <property type="evidence" value="ECO:0007669"/>
    <property type="project" value="UniProtKB-UniRule"/>
</dbReference>
<evidence type="ECO:0000256" key="5">
    <source>
        <dbReference type="ARBA" id="ARBA00023163"/>
    </source>
</evidence>
<evidence type="ECO:0000256" key="3">
    <source>
        <dbReference type="ARBA" id="ARBA00023015"/>
    </source>
</evidence>
<evidence type="ECO:0000259" key="7">
    <source>
        <dbReference type="Pfam" id="PF01709"/>
    </source>
</evidence>
<keyword evidence="4 6" id="KW-0238">DNA-binding</keyword>
<dbReference type="Gene3D" id="1.10.10.200">
    <property type="match status" value="1"/>
</dbReference>
<dbReference type="AlphaFoldDB" id="A0A2G9YQ59"/>
<evidence type="ECO:0000256" key="4">
    <source>
        <dbReference type="ARBA" id="ARBA00023125"/>
    </source>
</evidence>
<comment type="similarity">
    <text evidence="1 6">Belongs to the TACO1 family.</text>
</comment>
<evidence type="ECO:0000256" key="6">
    <source>
        <dbReference type="HAMAP-Rule" id="MF_00693"/>
    </source>
</evidence>
<keyword evidence="3 6" id="KW-0805">Transcription regulation</keyword>
<organism evidence="9 10">
    <name type="scientific">Candidatus Nealsonbacteria bacterium CG23_combo_of_CG06-09_8_20_14_all_40_13</name>
    <dbReference type="NCBI Taxonomy" id="1974724"/>
    <lineage>
        <taxon>Bacteria</taxon>
        <taxon>Candidatus Nealsoniibacteriota</taxon>
    </lineage>
</organism>
<evidence type="ECO:0000259" key="8">
    <source>
        <dbReference type="Pfam" id="PF20772"/>
    </source>
</evidence>
<reference evidence="9 10" key="1">
    <citation type="submission" date="2017-09" db="EMBL/GenBank/DDBJ databases">
        <title>Depth-based differentiation of microbial function through sediment-hosted aquifers and enrichment of novel symbionts in the deep terrestrial subsurface.</title>
        <authorList>
            <person name="Probst A.J."/>
            <person name="Ladd B."/>
            <person name="Jarett J.K."/>
            <person name="Geller-Mcgrath D.E."/>
            <person name="Sieber C.M."/>
            <person name="Emerson J.B."/>
            <person name="Anantharaman K."/>
            <person name="Thomas B.C."/>
            <person name="Malmstrom R."/>
            <person name="Stieglmeier M."/>
            <person name="Klingl A."/>
            <person name="Woyke T."/>
            <person name="Ryan C.M."/>
            <person name="Banfield J.F."/>
        </authorList>
    </citation>
    <scope>NUCLEOTIDE SEQUENCE [LARGE SCALE GENOMIC DNA]</scope>
    <source>
        <strain evidence="9">CG23_combo_of_CG06-09_8_20_14_all_40_13</strain>
    </source>
</reference>
<dbReference type="Proteomes" id="UP000231567">
    <property type="component" value="Unassembled WGS sequence"/>
</dbReference>
<evidence type="ECO:0000256" key="1">
    <source>
        <dbReference type="ARBA" id="ARBA00008724"/>
    </source>
</evidence>
<comment type="caution">
    <text evidence="9">The sequence shown here is derived from an EMBL/GenBank/DDBJ whole genome shotgun (WGS) entry which is preliminary data.</text>
</comment>
<dbReference type="Pfam" id="PF01709">
    <property type="entry name" value="Transcrip_reg"/>
    <property type="match status" value="1"/>
</dbReference>
<dbReference type="NCBIfam" id="NF009044">
    <property type="entry name" value="PRK12378.1"/>
    <property type="match status" value="1"/>
</dbReference>
<proteinExistence type="inferred from homology"/>
<evidence type="ECO:0000256" key="2">
    <source>
        <dbReference type="ARBA" id="ARBA00022490"/>
    </source>
</evidence>
<dbReference type="Gene3D" id="3.30.70.980">
    <property type="match status" value="2"/>
</dbReference>
<dbReference type="InterPro" id="IPR048300">
    <property type="entry name" value="TACO1_YebC-like_2nd/3rd_dom"/>
</dbReference>
<accession>A0A2G9YQ59</accession>
<protein>
    <recommendedName>
        <fullName evidence="6">Probable transcriptional regulatory protein COX39_03350</fullName>
    </recommendedName>
</protein>